<evidence type="ECO:0000256" key="9">
    <source>
        <dbReference type="ARBA" id="ARBA00022692"/>
    </source>
</evidence>
<dbReference type="PROSITE" id="PS50262">
    <property type="entry name" value="G_PROTEIN_RECEP_F1_2"/>
    <property type="match status" value="1"/>
</dbReference>
<accession>A0A5J5N2N6</accession>
<evidence type="ECO:0000259" key="25">
    <source>
        <dbReference type="PROSITE" id="PS50262"/>
    </source>
</evidence>
<evidence type="ECO:0000256" key="18">
    <source>
        <dbReference type="ARBA" id="ARBA00023288"/>
    </source>
</evidence>
<dbReference type="GO" id="GO:0031965">
    <property type="term" value="C:nuclear membrane"/>
    <property type="evidence" value="ECO:0007669"/>
    <property type="project" value="UniProtKB-SubCell"/>
</dbReference>
<feature type="region of interest" description="Disordered" evidence="23">
    <location>
        <begin position="353"/>
        <end position="382"/>
    </location>
</feature>
<keyword evidence="15 22" id="KW-0675">Receptor</keyword>
<keyword evidence="8" id="KW-0597">Phosphoprotein</keyword>
<dbReference type="GO" id="GO:0055117">
    <property type="term" value="P:regulation of cardiac muscle contraction"/>
    <property type="evidence" value="ECO:0007669"/>
    <property type="project" value="InterPro"/>
</dbReference>
<reference evidence="26 27" key="1">
    <citation type="submission" date="2019-06" db="EMBL/GenBank/DDBJ databases">
        <title>Discovery of a novel chromosome fission-fusion reversal in muntjac.</title>
        <authorList>
            <person name="Mudd A.B."/>
            <person name="Bredeson J.V."/>
            <person name="Baum R."/>
            <person name="Hockemeyer D."/>
            <person name="Rokhsar D.S."/>
        </authorList>
    </citation>
    <scope>NUCLEOTIDE SEQUENCE [LARGE SCALE GENOMIC DNA]</scope>
    <source>
        <strain evidence="26">UCam_UCB_Mr</strain>
        <tissue evidence="26">Fibroblast cell line</tissue>
    </source>
</reference>
<dbReference type="GO" id="GO:0007200">
    <property type="term" value="P:phospholipase C-activating G protein-coupled receptor signaling pathway"/>
    <property type="evidence" value="ECO:0007669"/>
    <property type="project" value="TreeGrafter"/>
</dbReference>
<dbReference type="InterPro" id="IPR000276">
    <property type="entry name" value="GPCR_Rhodpsn"/>
</dbReference>
<comment type="subunit">
    <text evidence="21">Homo- and heterooligomer. Heterooligomerizes with ADRA1B homooligomers in cardiac myocytes. Interacts with CAVIN4.</text>
</comment>
<evidence type="ECO:0000256" key="12">
    <source>
        <dbReference type="ARBA" id="ARBA00023136"/>
    </source>
</evidence>
<evidence type="ECO:0000256" key="20">
    <source>
        <dbReference type="ARBA" id="ARBA00029926"/>
    </source>
</evidence>
<evidence type="ECO:0000256" key="3">
    <source>
        <dbReference type="ARBA" id="ARBA00004496"/>
    </source>
</evidence>
<dbReference type="PRINTS" id="PR00556">
    <property type="entry name" value="ADRENRGCA1BR"/>
</dbReference>
<proteinExistence type="inferred from homology"/>
<feature type="transmembrane region" description="Helical" evidence="24">
    <location>
        <begin position="45"/>
        <end position="71"/>
    </location>
</feature>
<evidence type="ECO:0000256" key="5">
    <source>
        <dbReference type="ARBA" id="ARBA00019292"/>
    </source>
</evidence>
<dbReference type="GO" id="GO:0071880">
    <property type="term" value="P:adenylate cyclase-activating adrenergic receptor signaling pathway"/>
    <property type="evidence" value="ECO:0007669"/>
    <property type="project" value="TreeGrafter"/>
</dbReference>
<dbReference type="GO" id="GO:0007204">
    <property type="term" value="P:positive regulation of cytosolic calcium ion concentration"/>
    <property type="evidence" value="ECO:0007669"/>
    <property type="project" value="TreeGrafter"/>
</dbReference>
<keyword evidence="14" id="KW-1015">Disulfide bond</keyword>
<evidence type="ECO:0000256" key="22">
    <source>
        <dbReference type="RuleBase" id="RU000688"/>
    </source>
</evidence>
<evidence type="ECO:0000256" key="11">
    <source>
        <dbReference type="ARBA" id="ARBA00023040"/>
    </source>
</evidence>
<evidence type="ECO:0000256" key="16">
    <source>
        <dbReference type="ARBA" id="ARBA00023224"/>
    </source>
</evidence>
<sequence length="407" mass="45287">MNPDLDTGHNTSAPAHWGELKNANFTGPNQTSTNSTLPQLDITRAISVGLVLGAFILFAIVGNILVILSVACNRHLRTPTNYFIVNLAIADLLLSFTVLPFSAALEVLGYWVLGRVFCDIWAAVDVLCCTASILSLCAISIDRYIGVRYSLQYPSLVTRRKAILALLGVWVLSTVISIGPLLGWKEPAPNDDRECGVTEEPFYALFSSLGSFYIPLAVILVMYCRVYIVAKRTTKNLEAGVMKEMSNSKELTLRIHSKNFHEDTLSSTKAKGHNPRSSIAVKLFKFSREKKAAKTLGIVVGMFILCWLPFFIALPLENEWREVIMAVMRCDIIRGHGCYVPWTTHAAVTPGAQLEPNITNPPSHENPRHTASKRKSQIERGQADVRSFRLRMTKKKKLFNLLSCCNF</sequence>
<evidence type="ECO:0000256" key="15">
    <source>
        <dbReference type="ARBA" id="ARBA00023170"/>
    </source>
</evidence>
<keyword evidence="16 22" id="KW-0807">Transducer</keyword>
<protein>
    <recommendedName>
        <fullName evidence="5">Alpha-1B adrenergic receptor</fullName>
    </recommendedName>
    <alternativeName>
        <fullName evidence="20">Alpha-1B adrenoreceptor</fullName>
    </alternativeName>
</protein>
<dbReference type="Pfam" id="PF00001">
    <property type="entry name" value="7tm_1"/>
    <property type="match status" value="1"/>
</dbReference>
<keyword evidence="7" id="KW-0963">Cytoplasm</keyword>
<dbReference type="InterPro" id="IPR001115">
    <property type="entry name" value="ADRA1B_rcpt"/>
</dbReference>
<feature type="transmembrane region" description="Helical" evidence="24">
    <location>
        <begin position="295"/>
        <end position="316"/>
    </location>
</feature>
<dbReference type="GO" id="GO:0005737">
    <property type="term" value="C:cytoplasm"/>
    <property type="evidence" value="ECO:0007669"/>
    <property type="project" value="UniProtKB-SubCell"/>
</dbReference>
<evidence type="ECO:0000256" key="13">
    <source>
        <dbReference type="ARBA" id="ARBA00023139"/>
    </source>
</evidence>
<dbReference type="SUPFAM" id="SSF81321">
    <property type="entry name" value="Family A G protein-coupled receptor-like"/>
    <property type="match status" value="1"/>
</dbReference>
<dbReference type="EMBL" id="VCEB01000001">
    <property type="protein sequence ID" value="KAB0386512.1"/>
    <property type="molecule type" value="Genomic_DNA"/>
</dbReference>
<evidence type="ECO:0000256" key="1">
    <source>
        <dbReference type="ARBA" id="ARBA00004232"/>
    </source>
</evidence>
<name>A0A5J5N2N6_MUNRE</name>
<evidence type="ECO:0000256" key="24">
    <source>
        <dbReference type="SAM" id="Phobius"/>
    </source>
</evidence>
<evidence type="ECO:0000256" key="14">
    <source>
        <dbReference type="ARBA" id="ARBA00023157"/>
    </source>
</evidence>
<keyword evidence="12 24" id="KW-0472">Membrane</keyword>
<dbReference type="Gene3D" id="1.20.1070.10">
    <property type="entry name" value="Rhodopsin 7-helix transmembrane proteins"/>
    <property type="match status" value="1"/>
</dbReference>
<evidence type="ECO:0000256" key="19">
    <source>
        <dbReference type="ARBA" id="ARBA00025681"/>
    </source>
</evidence>
<evidence type="ECO:0000313" key="27">
    <source>
        <dbReference type="Proteomes" id="UP000326062"/>
    </source>
</evidence>
<evidence type="ECO:0000256" key="4">
    <source>
        <dbReference type="ARBA" id="ARBA00004651"/>
    </source>
</evidence>
<feature type="domain" description="G-protein coupled receptors family 1 profile" evidence="25">
    <location>
        <begin position="62"/>
        <end position="312"/>
    </location>
</feature>
<gene>
    <name evidence="26" type="ORF">FD755_001468</name>
</gene>
<keyword evidence="11 22" id="KW-0297">G-protein coupled receptor</keyword>
<dbReference type="PROSITE" id="PS00237">
    <property type="entry name" value="G_PROTEIN_RECEP_F1_1"/>
    <property type="match status" value="1"/>
</dbReference>
<dbReference type="PANTHER" id="PTHR24248">
    <property type="entry name" value="ADRENERGIC RECEPTOR-RELATED G-PROTEIN COUPLED RECEPTOR"/>
    <property type="match status" value="1"/>
</dbReference>
<feature type="transmembrane region" description="Helical" evidence="24">
    <location>
        <begin position="202"/>
        <end position="228"/>
    </location>
</feature>
<feature type="transmembrane region" description="Helical" evidence="24">
    <location>
        <begin position="120"/>
        <end position="141"/>
    </location>
</feature>
<evidence type="ECO:0000256" key="7">
    <source>
        <dbReference type="ARBA" id="ARBA00022490"/>
    </source>
</evidence>
<evidence type="ECO:0000256" key="23">
    <source>
        <dbReference type="SAM" id="MobiDB-lite"/>
    </source>
</evidence>
<dbReference type="GO" id="GO:0005901">
    <property type="term" value="C:caveola"/>
    <property type="evidence" value="ECO:0007669"/>
    <property type="project" value="UniProtKB-SubCell"/>
</dbReference>
<organism evidence="26 27">
    <name type="scientific">Muntiacus reevesi</name>
    <name type="common">Reeves' muntjac</name>
    <name type="synonym">Cervus reevesi</name>
    <dbReference type="NCBI Taxonomy" id="9886"/>
    <lineage>
        <taxon>Eukaryota</taxon>
        <taxon>Metazoa</taxon>
        <taxon>Chordata</taxon>
        <taxon>Craniata</taxon>
        <taxon>Vertebrata</taxon>
        <taxon>Euteleostomi</taxon>
        <taxon>Mammalia</taxon>
        <taxon>Eutheria</taxon>
        <taxon>Laurasiatheria</taxon>
        <taxon>Artiodactyla</taxon>
        <taxon>Ruminantia</taxon>
        <taxon>Pecora</taxon>
        <taxon>Cervidae</taxon>
        <taxon>Muntiacinae</taxon>
        <taxon>Muntiacus</taxon>
    </lineage>
</organism>
<keyword evidence="27" id="KW-1185">Reference proteome</keyword>
<evidence type="ECO:0000256" key="17">
    <source>
        <dbReference type="ARBA" id="ARBA00023242"/>
    </source>
</evidence>
<keyword evidence="13" id="KW-0564">Palmitate</keyword>
<feature type="transmembrane region" description="Helical" evidence="24">
    <location>
        <begin position="83"/>
        <end position="108"/>
    </location>
</feature>
<comment type="similarity">
    <text evidence="22">Belongs to the G-protein coupled receptor 1 family.</text>
</comment>
<evidence type="ECO:0000256" key="21">
    <source>
        <dbReference type="ARBA" id="ARBA00046949"/>
    </source>
</evidence>
<keyword evidence="18" id="KW-0449">Lipoprotein</keyword>
<dbReference type="InterPro" id="IPR002233">
    <property type="entry name" value="ADR_fam"/>
</dbReference>
<evidence type="ECO:0000313" key="26">
    <source>
        <dbReference type="EMBL" id="KAB0386512.1"/>
    </source>
</evidence>
<dbReference type="PANTHER" id="PTHR24248:SF17">
    <property type="entry name" value="ALPHA-1B ADRENERGIC RECEPTOR"/>
    <property type="match status" value="1"/>
</dbReference>
<dbReference type="PRINTS" id="PR00237">
    <property type="entry name" value="GPCRRHODOPSN"/>
</dbReference>
<keyword evidence="10 24" id="KW-1133">Transmembrane helix</keyword>
<comment type="caution">
    <text evidence="26">The sequence shown here is derived from an EMBL/GenBank/DDBJ whole genome shotgun (WGS) entry which is preliminary data.</text>
</comment>
<dbReference type="AlphaFoldDB" id="A0A5J5N2N6"/>
<dbReference type="SMART" id="SM01381">
    <property type="entry name" value="7TM_GPCR_Srsx"/>
    <property type="match status" value="1"/>
</dbReference>
<comment type="function">
    <text evidence="19">This alpha-adrenergic receptor mediates its action by association with G proteins that activate a phosphatidylinositol-calcium second messenger system. Its effect is mediated by G(q) and G(11) proteins. Nuclear ADRA1A-ADRA1B heterooligomers regulate phenylephrine (PE)-stimulated ERK signaling in cardiac myocytes.</text>
</comment>
<dbReference type="GO" id="GO:0043410">
    <property type="term" value="P:positive regulation of MAPK cascade"/>
    <property type="evidence" value="ECO:0007669"/>
    <property type="project" value="TreeGrafter"/>
</dbReference>
<evidence type="ECO:0000256" key="10">
    <source>
        <dbReference type="ARBA" id="ARBA00022989"/>
    </source>
</evidence>
<dbReference type="GO" id="GO:0004937">
    <property type="term" value="F:alpha1-adrenergic receptor activity"/>
    <property type="evidence" value="ECO:0007669"/>
    <property type="project" value="InterPro"/>
</dbReference>
<dbReference type="PRINTS" id="PR01103">
    <property type="entry name" value="ADRENERGICR"/>
</dbReference>
<keyword evidence="17" id="KW-0539">Nucleus</keyword>
<dbReference type="Proteomes" id="UP000326062">
    <property type="component" value="Chromosome 1"/>
</dbReference>
<comment type="subcellular location">
    <subcellularLocation>
        <location evidence="4">Cell membrane</location>
        <topology evidence="4">Multi-pass membrane protein</topology>
    </subcellularLocation>
    <subcellularLocation>
        <location evidence="3">Cytoplasm</location>
    </subcellularLocation>
    <subcellularLocation>
        <location evidence="2">Membrane</location>
        <location evidence="2">Caveola</location>
    </subcellularLocation>
    <subcellularLocation>
        <location evidence="1">Nucleus membrane</location>
        <topology evidence="1">Multi-pass membrane protein</topology>
    </subcellularLocation>
</comment>
<dbReference type="InterPro" id="IPR017452">
    <property type="entry name" value="GPCR_Rhodpsn_7TM"/>
</dbReference>
<keyword evidence="9 22" id="KW-0812">Transmembrane</keyword>
<dbReference type="GO" id="GO:0019229">
    <property type="term" value="P:regulation of vasoconstriction"/>
    <property type="evidence" value="ECO:0007669"/>
    <property type="project" value="InterPro"/>
</dbReference>
<keyword evidence="6" id="KW-1003">Cell membrane</keyword>
<dbReference type="GO" id="GO:0007267">
    <property type="term" value="P:cell-cell signaling"/>
    <property type="evidence" value="ECO:0007669"/>
    <property type="project" value="TreeGrafter"/>
</dbReference>
<evidence type="ECO:0000256" key="2">
    <source>
        <dbReference type="ARBA" id="ARBA00004345"/>
    </source>
</evidence>
<evidence type="ECO:0000256" key="6">
    <source>
        <dbReference type="ARBA" id="ARBA00022475"/>
    </source>
</evidence>
<evidence type="ECO:0000256" key="8">
    <source>
        <dbReference type="ARBA" id="ARBA00022553"/>
    </source>
</evidence>
<feature type="transmembrane region" description="Helical" evidence="24">
    <location>
        <begin position="162"/>
        <end position="182"/>
    </location>
</feature>